<dbReference type="EMBL" id="CCBQ010000021">
    <property type="protein sequence ID" value="CDO93263.1"/>
    <property type="molecule type" value="Genomic_DNA"/>
</dbReference>
<protein>
    <submittedName>
        <fullName evidence="2">WGS project CCBQ000000000 data, contig 00043</fullName>
    </submittedName>
</protein>
<organism evidence="2 3">
    <name type="scientific">Kluyveromyces dobzhanskii CBS 2104</name>
    <dbReference type="NCBI Taxonomy" id="1427455"/>
    <lineage>
        <taxon>Eukaryota</taxon>
        <taxon>Fungi</taxon>
        <taxon>Dikarya</taxon>
        <taxon>Ascomycota</taxon>
        <taxon>Saccharomycotina</taxon>
        <taxon>Saccharomycetes</taxon>
        <taxon>Saccharomycetales</taxon>
        <taxon>Saccharomycetaceae</taxon>
        <taxon>Kluyveromyces</taxon>
    </lineage>
</organism>
<dbReference type="Proteomes" id="UP000031516">
    <property type="component" value="Unassembled WGS sequence"/>
</dbReference>
<evidence type="ECO:0000313" key="2">
    <source>
        <dbReference type="EMBL" id="CDO93263.1"/>
    </source>
</evidence>
<evidence type="ECO:0000313" key="3">
    <source>
        <dbReference type="Proteomes" id="UP000031516"/>
    </source>
</evidence>
<dbReference type="OrthoDB" id="4034212at2759"/>
<dbReference type="AlphaFoldDB" id="A0A0A8L4X0"/>
<evidence type="ECO:0000256" key="1">
    <source>
        <dbReference type="SAM" id="Coils"/>
    </source>
</evidence>
<feature type="coiled-coil region" evidence="1">
    <location>
        <begin position="160"/>
        <end position="187"/>
    </location>
</feature>
<sequence length="204" mass="23258">MASELNNVYETIDDAESYIKSNKISPAIEEFEKASKQLDIINSMESLPGNIHNAIVLLREDIDIRVKELGMLQEAQSTSESSEVGSNSSLSRFVTDGSLYHNGNSLSLADPLLLSITSKLENNIVRLITSTQTDKVNKTDVVQQFAQYRRELTMYEQKKSKDYEARLEQIMKENKKLLNQVNRLKDRWDSLVESAKQKRNQQQG</sequence>
<gene>
    <name evidence="2" type="ORF">KLDO_g1565</name>
</gene>
<keyword evidence="3" id="KW-1185">Reference proteome</keyword>
<keyword evidence="1" id="KW-0175">Coiled coil</keyword>
<proteinExistence type="predicted"/>
<reference evidence="2 3" key="1">
    <citation type="submission" date="2014-03" db="EMBL/GenBank/DDBJ databases">
        <title>The genome of Kluyveromyces dobzhanskii.</title>
        <authorList>
            <person name="Nystedt B."/>
            <person name="Astrom S."/>
        </authorList>
    </citation>
    <scope>NUCLEOTIDE SEQUENCE [LARGE SCALE GENOMIC DNA]</scope>
    <source>
        <strain evidence="2 3">CBS 2104</strain>
    </source>
</reference>
<comment type="caution">
    <text evidence="2">The sequence shown here is derived from an EMBL/GenBank/DDBJ whole genome shotgun (WGS) entry which is preliminary data.</text>
</comment>
<accession>A0A0A8L4X0</accession>
<name>A0A0A8L4X0_9SACH</name>